<sequence>MINIYSIHFIFS</sequence>
<dbReference type="Proteomes" id="UP000199752">
    <property type="component" value="Chromosome 5"/>
</dbReference>
<evidence type="ECO:0000313" key="1">
    <source>
        <dbReference type="EMBL" id="CUV06037.1"/>
    </source>
</evidence>
<organism evidence="1">
    <name type="scientific">Cryptosporidium hominis</name>
    <dbReference type="NCBI Taxonomy" id="237895"/>
    <lineage>
        <taxon>Eukaryota</taxon>
        <taxon>Sar</taxon>
        <taxon>Alveolata</taxon>
        <taxon>Apicomplexa</taxon>
        <taxon>Conoidasida</taxon>
        <taxon>Coccidia</taxon>
        <taxon>Eucoccidiorida</taxon>
        <taxon>Eimeriorina</taxon>
        <taxon>Cryptosporidiidae</taxon>
        <taxon>Cryptosporidium</taxon>
    </lineage>
</organism>
<dbReference type="VEuPathDB" id="CryptoDB:CHUDEA5_470"/>
<gene>
    <name evidence="1" type="ORF">CHUDEA5_470</name>
</gene>
<dbReference type="EMBL" id="LN877951">
    <property type="protein sequence ID" value="CUV06037.1"/>
    <property type="molecule type" value="Genomic_DNA"/>
</dbReference>
<accession>A0A0S4TH44</accession>
<proteinExistence type="predicted"/>
<protein>
    <submittedName>
        <fullName evidence="1">Uncharacterized protein</fullName>
    </submittedName>
</protein>
<reference evidence="1" key="1">
    <citation type="submission" date="2015-08" db="EMBL/GenBank/DDBJ databases">
        <authorList>
            <person name="Babu N.S."/>
            <person name="Beckwith C.J."/>
            <person name="Beseler K.G."/>
            <person name="Brison A."/>
            <person name="Carone J.V."/>
            <person name="Caskin T.P."/>
            <person name="Diamond M."/>
            <person name="Durham M.E."/>
            <person name="Foxe J.M."/>
            <person name="Go M."/>
            <person name="Henderson B.A."/>
            <person name="Jones I.B."/>
            <person name="McGettigan J.A."/>
            <person name="Micheletti S.J."/>
            <person name="Nasrallah M.E."/>
            <person name="Ortiz D."/>
            <person name="Piller C.R."/>
            <person name="Privatt S.R."/>
            <person name="Schneider S.L."/>
            <person name="Sharp S."/>
            <person name="Smith T.C."/>
            <person name="Stanton J.D."/>
            <person name="Ullery H.E."/>
            <person name="Wilson R.J."/>
            <person name="Serrano M.G."/>
            <person name="Buck G."/>
            <person name="Lee V."/>
            <person name="Wang Y."/>
            <person name="Carvalho R."/>
            <person name="Voegtly L."/>
            <person name="Shi R."/>
            <person name="Duckworth R."/>
            <person name="Johnson A."/>
            <person name="Loviza R."/>
            <person name="Walstead R."/>
            <person name="Shah Z."/>
            <person name="Kiflezghi M."/>
            <person name="Wade K."/>
            <person name="Ball S.L."/>
            <person name="Bradley K.W."/>
            <person name="Asai D.J."/>
            <person name="Bowman C.A."/>
            <person name="Russell D.A."/>
            <person name="Pope W.H."/>
            <person name="Jacobs-Sera D."/>
            <person name="Hendrix R.W."/>
            <person name="Hatfull G.F."/>
        </authorList>
    </citation>
    <scope>NUCLEOTIDE SEQUENCE [LARGE SCALE GENOMIC DNA]</scope>
</reference>
<name>A0A0S4TH44_CRYHO</name>